<dbReference type="eggNOG" id="COG1734">
    <property type="taxonomic scope" value="Bacteria"/>
</dbReference>
<dbReference type="AlphaFoldDB" id="D5ZX11"/>
<dbReference type="Proteomes" id="UP000003824">
    <property type="component" value="Unassembled WGS sequence"/>
</dbReference>
<proteinExistence type="predicted"/>
<evidence type="ECO:0000256" key="1">
    <source>
        <dbReference type="ARBA" id="ARBA00022723"/>
    </source>
</evidence>
<dbReference type="Gene3D" id="1.20.120.910">
    <property type="entry name" value="DksA, coiled-coil domain"/>
    <property type="match status" value="1"/>
</dbReference>
<keyword evidence="1" id="KW-0479">Metal-binding</keyword>
<reference evidence="7" key="1">
    <citation type="submission" date="2008-12" db="EMBL/GenBank/DDBJ databases">
        <title>Annotation of Streptomyces ghanaensis ATCC 14672.</title>
        <authorList>
            <consortium name="The Broad Institute Genome Sequencing Platform"/>
            <consortium name="Broad Institute Microbial Sequencing Center"/>
            <person name="Fischbach M."/>
            <person name="Ward D."/>
            <person name="Young S."/>
            <person name="Kodira C.D."/>
            <person name="Zeng Q."/>
            <person name="Koehrsen M."/>
            <person name="Godfrey P."/>
            <person name="Alvarado L."/>
            <person name="Berlin A.M."/>
            <person name="Borenstein D."/>
            <person name="Chen Z."/>
            <person name="Engels R."/>
            <person name="Freedman E."/>
            <person name="Gellesch M."/>
            <person name="Goldberg J."/>
            <person name="Griggs A."/>
            <person name="Gujja S."/>
            <person name="Heiman D.I."/>
            <person name="Hepburn T.A."/>
            <person name="Howarth C."/>
            <person name="Jen D."/>
            <person name="Larson L."/>
            <person name="Lewis B."/>
            <person name="Mehta T."/>
            <person name="Park D."/>
            <person name="Pearson M."/>
            <person name="Roberts A."/>
            <person name="Saif S."/>
            <person name="Shea T.D."/>
            <person name="Shenoy N."/>
            <person name="Sisk P."/>
            <person name="Stolte C."/>
            <person name="Sykes S.N."/>
            <person name="Walk T."/>
            <person name="White J."/>
            <person name="Yandava C."/>
            <person name="Straight P."/>
            <person name="Clardy J."/>
            <person name="Hung D."/>
            <person name="Kolter R."/>
            <person name="Mekalanos J."/>
            <person name="Walker S."/>
            <person name="Walsh C.T."/>
            <person name="Wieland B.L.C."/>
            <person name="Ilzarbe M."/>
            <person name="Galagan J."/>
            <person name="Nusbaum C."/>
            <person name="Birren B."/>
        </authorList>
    </citation>
    <scope>NUCLEOTIDE SEQUENCE [LARGE SCALE GENOMIC DNA]</scope>
    <source>
        <strain evidence="7">ATCC 14672 / DSM 40746 / JCM 4963 / KCTC 9882 / NRRL B-12104 / FH 1290</strain>
    </source>
</reference>
<name>D5ZX11_STRV1</name>
<dbReference type="InterPro" id="IPR000962">
    <property type="entry name" value="Znf_DskA_TraR"/>
</dbReference>
<dbReference type="EMBL" id="DS999641">
    <property type="protein sequence ID" value="EFE65121.2"/>
    <property type="molecule type" value="Genomic_DNA"/>
</dbReference>
<dbReference type="Pfam" id="PF01258">
    <property type="entry name" value="zf-dskA_traR"/>
    <property type="match status" value="1"/>
</dbReference>
<accession>D5ZX11</accession>
<evidence type="ECO:0000256" key="4">
    <source>
        <dbReference type="PROSITE-ProRule" id="PRU00510"/>
    </source>
</evidence>
<organism evidence="6 7">
    <name type="scientific">Streptomyces viridosporus (strain ATCC 14672 / DSM 40746 / JCM 4963 / KCTC 9882 / NRRL B-12104 / FH 1290)</name>
    <name type="common">Streptomyces ghanaensis</name>
    <dbReference type="NCBI Taxonomy" id="566461"/>
    <lineage>
        <taxon>Bacteria</taxon>
        <taxon>Bacillati</taxon>
        <taxon>Actinomycetota</taxon>
        <taxon>Actinomycetes</taxon>
        <taxon>Kitasatosporales</taxon>
        <taxon>Streptomycetaceae</taxon>
        <taxon>Streptomyces</taxon>
    </lineage>
</organism>
<dbReference type="PANTHER" id="PTHR33823:SF4">
    <property type="entry name" value="GENERAL STRESS PROTEIN 16O"/>
    <property type="match status" value="1"/>
</dbReference>
<dbReference type="PROSITE" id="PS51128">
    <property type="entry name" value="ZF_DKSA_2"/>
    <property type="match status" value="1"/>
</dbReference>
<sequence length="111" mass="12300">MSLHSAARVDTAGQRLDVQELRRLLERERGIRLDQLQALGGAPDGAREADDLLMMQKYAVRQALTDIDAAFTRLDEGTYGTCQGCGRDIPVERLEILPYARCCVPCQQHAG</sequence>
<feature type="zinc finger region" description="dksA C4-type" evidence="4">
    <location>
        <begin position="82"/>
        <end position="106"/>
    </location>
</feature>
<dbReference type="GO" id="GO:0008270">
    <property type="term" value="F:zinc ion binding"/>
    <property type="evidence" value="ECO:0007669"/>
    <property type="project" value="UniProtKB-KW"/>
</dbReference>
<feature type="domain" description="Zinc finger DksA/TraR C4-type" evidence="5">
    <location>
        <begin position="77"/>
        <end position="108"/>
    </location>
</feature>
<evidence type="ECO:0000313" key="7">
    <source>
        <dbReference type="Proteomes" id="UP000003824"/>
    </source>
</evidence>
<protein>
    <recommendedName>
        <fullName evidence="5">Zinc finger DksA/TraR C4-type domain-containing protein</fullName>
    </recommendedName>
</protein>
<evidence type="ECO:0000256" key="3">
    <source>
        <dbReference type="ARBA" id="ARBA00022833"/>
    </source>
</evidence>
<dbReference type="SUPFAM" id="SSF57716">
    <property type="entry name" value="Glucocorticoid receptor-like (DNA-binding domain)"/>
    <property type="match status" value="1"/>
</dbReference>
<dbReference type="RefSeq" id="WP_004979243.1">
    <property type="nucleotide sequence ID" value="NZ_DS999641.1"/>
</dbReference>
<evidence type="ECO:0000256" key="2">
    <source>
        <dbReference type="ARBA" id="ARBA00022771"/>
    </source>
</evidence>
<evidence type="ECO:0000313" key="6">
    <source>
        <dbReference type="EMBL" id="EFE65121.2"/>
    </source>
</evidence>
<gene>
    <name evidence="6" type="ORF">SSFG_00375</name>
</gene>
<keyword evidence="3" id="KW-0862">Zinc</keyword>
<dbReference type="PANTHER" id="PTHR33823">
    <property type="entry name" value="RNA POLYMERASE-BINDING TRANSCRIPTION FACTOR DKSA-RELATED"/>
    <property type="match status" value="1"/>
</dbReference>
<keyword evidence="2" id="KW-0863">Zinc-finger</keyword>
<evidence type="ECO:0000259" key="5">
    <source>
        <dbReference type="Pfam" id="PF01258"/>
    </source>
</evidence>